<protein>
    <submittedName>
        <fullName evidence="9">Glutamate or tyrosine decarboxylase</fullName>
    </submittedName>
</protein>
<dbReference type="Gene3D" id="3.90.1150.170">
    <property type="match status" value="1"/>
</dbReference>
<evidence type="ECO:0000256" key="2">
    <source>
        <dbReference type="ARBA" id="ARBA00009533"/>
    </source>
</evidence>
<evidence type="ECO:0000256" key="3">
    <source>
        <dbReference type="ARBA" id="ARBA00022793"/>
    </source>
</evidence>
<evidence type="ECO:0000256" key="8">
    <source>
        <dbReference type="SAM" id="SignalP"/>
    </source>
</evidence>
<dbReference type="InterPro" id="IPR015421">
    <property type="entry name" value="PyrdxlP-dep_Trfase_major"/>
</dbReference>
<keyword evidence="8" id="KW-0732">Signal</keyword>
<dbReference type="SUPFAM" id="SSF53383">
    <property type="entry name" value="PLP-dependent transferases"/>
    <property type="match status" value="1"/>
</dbReference>
<evidence type="ECO:0000313" key="9">
    <source>
        <dbReference type="EMBL" id="SMF08083.1"/>
    </source>
</evidence>
<evidence type="ECO:0000256" key="1">
    <source>
        <dbReference type="ARBA" id="ARBA00001933"/>
    </source>
</evidence>
<dbReference type="InterPro" id="IPR015424">
    <property type="entry name" value="PyrdxlP-dep_Trfase"/>
</dbReference>
<keyword evidence="5 7" id="KW-0456">Lyase</keyword>
<feature type="modified residue" description="N6-(pyridoxal phosphate)lysine" evidence="6">
    <location>
        <position position="317"/>
    </location>
</feature>
<comment type="cofactor">
    <cofactor evidence="1 6 7">
        <name>pyridoxal 5'-phosphate</name>
        <dbReference type="ChEBI" id="CHEBI:597326"/>
    </cofactor>
</comment>
<keyword evidence="4 6" id="KW-0663">Pyridoxal phosphate</keyword>
<dbReference type="InterPro" id="IPR021115">
    <property type="entry name" value="Pyridoxal-P_BS"/>
</dbReference>
<dbReference type="GO" id="GO:0030170">
    <property type="term" value="F:pyridoxal phosphate binding"/>
    <property type="evidence" value="ECO:0007669"/>
    <property type="project" value="InterPro"/>
</dbReference>
<accession>A0A1X7D3A2</accession>
<dbReference type="InterPro" id="IPR015422">
    <property type="entry name" value="PyrdxlP-dep_Trfase_small"/>
</dbReference>
<dbReference type="GO" id="GO:0019752">
    <property type="term" value="P:carboxylic acid metabolic process"/>
    <property type="evidence" value="ECO:0007669"/>
    <property type="project" value="InterPro"/>
</dbReference>
<comment type="similarity">
    <text evidence="2 7">Belongs to the group II decarboxylase family.</text>
</comment>
<feature type="chain" id="PRO_5012123476" evidence="8">
    <location>
        <begin position="24"/>
        <end position="488"/>
    </location>
</feature>
<organism evidence="9 10">
    <name type="scientific">Trinickia caryophylli</name>
    <name type="common">Paraburkholderia caryophylli</name>
    <dbReference type="NCBI Taxonomy" id="28094"/>
    <lineage>
        <taxon>Bacteria</taxon>
        <taxon>Pseudomonadati</taxon>
        <taxon>Pseudomonadota</taxon>
        <taxon>Betaproteobacteria</taxon>
        <taxon>Burkholderiales</taxon>
        <taxon>Burkholderiaceae</taxon>
        <taxon>Trinickia</taxon>
    </lineage>
</organism>
<proteinExistence type="inferred from homology"/>
<evidence type="ECO:0000256" key="7">
    <source>
        <dbReference type="RuleBase" id="RU000382"/>
    </source>
</evidence>
<dbReference type="PANTHER" id="PTHR11999">
    <property type="entry name" value="GROUP II PYRIDOXAL-5-PHOSPHATE DECARBOXYLASE"/>
    <property type="match status" value="1"/>
</dbReference>
<keyword evidence="3" id="KW-0210">Decarboxylase</keyword>
<name>A0A1X7D3A2_TRICW</name>
<dbReference type="InterPro" id="IPR010977">
    <property type="entry name" value="Aromatic_deC"/>
</dbReference>
<dbReference type="Gene3D" id="3.90.1150.10">
    <property type="entry name" value="Aspartate Aminotransferase, domain 1"/>
    <property type="match status" value="1"/>
</dbReference>
<dbReference type="EMBL" id="FXAH01000002">
    <property type="protein sequence ID" value="SMF08083.1"/>
    <property type="molecule type" value="Genomic_DNA"/>
</dbReference>
<feature type="signal peptide" evidence="8">
    <location>
        <begin position="1"/>
        <end position="23"/>
    </location>
</feature>
<keyword evidence="10" id="KW-1185">Reference proteome</keyword>
<gene>
    <name evidence="9" type="ORF">SAMN06295900_102345</name>
</gene>
<reference evidence="10" key="1">
    <citation type="submission" date="2017-04" db="EMBL/GenBank/DDBJ databases">
        <authorList>
            <person name="Varghese N."/>
            <person name="Submissions S."/>
        </authorList>
    </citation>
    <scope>NUCLEOTIDE SEQUENCE [LARGE SCALE GENOMIC DNA]</scope>
    <source>
        <strain evidence="10">Ballard 720</strain>
    </source>
</reference>
<dbReference type="Proteomes" id="UP000192911">
    <property type="component" value="Unassembled WGS sequence"/>
</dbReference>
<evidence type="ECO:0000256" key="6">
    <source>
        <dbReference type="PIRSR" id="PIRSR602129-50"/>
    </source>
</evidence>
<dbReference type="AlphaFoldDB" id="A0A1X7D3A2"/>
<dbReference type="GO" id="GO:0016831">
    <property type="term" value="F:carboxy-lyase activity"/>
    <property type="evidence" value="ECO:0007669"/>
    <property type="project" value="UniProtKB-KW"/>
</dbReference>
<dbReference type="InterPro" id="IPR002129">
    <property type="entry name" value="PyrdxlP-dep_de-COase"/>
</dbReference>
<evidence type="ECO:0000256" key="4">
    <source>
        <dbReference type="ARBA" id="ARBA00022898"/>
    </source>
</evidence>
<dbReference type="PROSITE" id="PS00392">
    <property type="entry name" value="DDC_GAD_HDC_YDC"/>
    <property type="match status" value="1"/>
</dbReference>
<evidence type="ECO:0000256" key="5">
    <source>
        <dbReference type="ARBA" id="ARBA00023239"/>
    </source>
</evidence>
<dbReference type="Pfam" id="PF00282">
    <property type="entry name" value="Pyridoxal_deC"/>
    <property type="match status" value="1"/>
</dbReference>
<evidence type="ECO:0000313" key="10">
    <source>
        <dbReference type="Proteomes" id="UP000192911"/>
    </source>
</evidence>
<sequence>MPGGRRMPAPVLLSPLFPFFNFAMHPTLASDLANVDTLLERTRQHAVSALASLDDRPAALAPPAANVRPLPEEGAGLEGALSEFAERWAAGFSGSAGPRYLGFVTGGATPASLAGDWLTSVYDQNPTAGIDSAAPDLERETVARLKELFGLGEAQQGVFVTGATMSNLVGLAIGREWLGECKQVRVFEQGVAALGPVRVLSATPHSSIYKSLSMLGIGRNAVQKIATLPQREAIDVDALENALAALGGEPAIVVASAGTVNTVDFDDLAAIAALKQRYPFWLHVDAAFGAFVALAPDYARLVDGLDLADSICIDLHKWLNVPYDAAVQFTRRRDLQVRVFQNSAAYLGVPAENPDFVHLTPENSRRLRALATWFSLAAYGRAGHAEIVARNIALAQVLGEKISADPGFRLLAPTRVNVVCFTLASEPDEARINAYVRAVRDLGDVFVTSTVYAGTWGLRVAFTNWRTGEADVPRIFESLRKALNAVSR</sequence>
<dbReference type="Gene3D" id="3.40.640.10">
    <property type="entry name" value="Type I PLP-dependent aspartate aminotransferase-like (Major domain)"/>
    <property type="match status" value="1"/>
</dbReference>
<dbReference type="STRING" id="28094.SAMN06295900_102345"/>
<dbReference type="PANTHER" id="PTHR11999:SF70">
    <property type="entry name" value="MIP05841P"/>
    <property type="match status" value="1"/>
</dbReference>